<dbReference type="Proteomes" id="UP000828251">
    <property type="component" value="Unassembled WGS sequence"/>
</dbReference>
<evidence type="ECO:0000256" key="1">
    <source>
        <dbReference type="SAM" id="MobiDB-lite"/>
    </source>
</evidence>
<feature type="compositionally biased region" description="Basic and acidic residues" evidence="1">
    <location>
        <begin position="42"/>
        <end position="58"/>
    </location>
</feature>
<protein>
    <submittedName>
        <fullName evidence="2">Uncharacterized protein</fullName>
    </submittedName>
</protein>
<evidence type="ECO:0000313" key="2">
    <source>
        <dbReference type="EMBL" id="KAH1107708.1"/>
    </source>
</evidence>
<dbReference type="AlphaFoldDB" id="A0A9D3W3K4"/>
<organism evidence="2 3">
    <name type="scientific">Gossypium stocksii</name>
    <dbReference type="NCBI Taxonomy" id="47602"/>
    <lineage>
        <taxon>Eukaryota</taxon>
        <taxon>Viridiplantae</taxon>
        <taxon>Streptophyta</taxon>
        <taxon>Embryophyta</taxon>
        <taxon>Tracheophyta</taxon>
        <taxon>Spermatophyta</taxon>
        <taxon>Magnoliopsida</taxon>
        <taxon>eudicotyledons</taxon>
        <taxon>Gunneridae</taxon>
        <taxon>Pentapetalae</taxon>
        <taxon>rosids</taxon>
        <taxon>malvids</taxon>
        <taxon>Malvales</taxon>
        <taxon>Malvaceae</taxon>
        <taxon>Malvoideae</taxon>
        <taxon>Gossypium</taxon>
    </lineage>
</organism>
<accession>A0A9D3W3K4</accession>
<gene>
    <name evidence="2" type="ORF">J1N35_011476</name>
</gene>
<evidence type="ECO:0000313" key="3">
    <source>
        <dbReference type="Proteomes" id="UP000828251"/>
    </source>
</evidence>
<proteinExistence type="predicted"/>
<reference evidence="2 3" key="1">
    <citation type="journal article" date="2021" name="Plant Biotechnol. J.">
        <title>Multi-omics assisted identification of the key and species-specific regulatory components of drought-tolerant mechanisms in Gossypium stocksii.</title>
        <authorList>
            <person name="Yu D."/>
            <person name="Ke L."/>
            <person name="Zhang D."/>
            <person name="Wu Y."/>
            <person name="Sun Y."/>
            <person name="Mei J."/>
            <person name="Sun J."/>
            <person name="Sun Y."/>
        </authorList>
    </citation>
    <scope>NUCLEOTIDE SEQUENCE [LARGE SCALE GENOMIC DNA]</scope>
    <source>
        <strain evidence="3">cv. E1</strain>
        <tissue evidence="2">Leaf</tissue>
    </source>
</reference>
<comment type="caution">
    <text evidence="2">The sequence shown here is derived from an EMBL/GenBank/DDBJ whole genome shotgun (WGS) entry which is preliminary data.</text>
</comment>
<feature type="region of interest" description="Disordered" evidence="1">
    <location>
        <begin position="42"/>
        <end position="63"/>
    </location>
</feature>
<dbReference type="EMBL" id="JAIQCV010000004">
    <property type="protein sequence ID" value="KAH1107708.1"/>
    <property type="molecule type" value="Genomic_DNA"/>
</dbReference>
<keyword evidence="3" id="KW-1185">Reference proteome</keyword>
<sequence length="93" mass="10470">MLLCQQKGIVRRDDEKILENKGPINKASIKRMTCGKDTLIMKEAETSKTKKGKTKAESKGPNLTAKTSLLRKMKDIEKLANSTNNKQIRLVLQ</sequence>
<name>A0A9D3W3K4_9ROSI</name>